<comment type="similarity">
    <text evidence="1">Belongs to the ABC transporter superfamily.</text>
</comment>
<proteinExistence type="inferred from homology"/>
<sequence>MSLLVAKNLTKKFKNKVAVNHIDFQINAGELIAFLGPNGAGKSTTIGMLVGILKPDDGKISLHGLSPNQKNYHHQIGIVFQNSVLDDNLSVQDNLNIRAHLYQKIDSSFVKKIIKLFGIDLILNQKYKTLSGGQKRRVDIARALLHQPKLLFLDEPSSGLDIQTRNKIWETLNRLRKEYGLTILLTTHYLEEAENADYVYIIDRGEIKASGDVQKLKLKYTTSLLTLWSDQMDQLKHQIHYKYQAIDQHQIKVNIDDDSDAINLIASLKPLIKHFEYQHGTMNDLFVKLTGKGIR</sequence>
<dbReference type="Gene3D" id="3.40.50.300">
    <property type="entry name" value="P-loop containing nucleotide triphosphate hydrolases"/>
    <property type="match status" value="1"/>
</dbReference>
<name>A0A9W6B0A0_9LACO</name>
<protein>
    <submittedName>
        <fullName evidence="6">ABC transporter ATP-binding protein</fullName>
    </submittedName>
</protein>
<evidence type="ECO:0000313" key="6">
    <source>
        <dbReference type="EMBL" id="GLB46467.1"/>
    </source>
</evidence>
<keyword evidence="4 6" id="KW-0067">ATP-binding</keyword>
<dbReference type="PROSITE" id="PS00211">
    <property type="entry name" value="ABC_TRANSPORTER_1"/>
    <property type="match status" value="1"/>
</dbReference>
<dbReference type="AlphaFoldDB" id="A0A9W6B0A0"/>
<evidence type="ECO:0000256" key="3">
    <source>
        <dbReference type="ARBA" id="ARBA00022741"/>
    </source>
</evidence>
<dbReference type="InterPro" id="IPR050763">
    <property type="entry name" value="ABC_transporter_ATP-binding"/>
</dbReference>
<dbReference type="Proteomes" id="UP001144204">
    <property type="component" value="Unassembled WGS sequence"/>
</dbReference>
<dbReference type="SUPFAM" id="SSF52540">
    <property type="entry name" value="P-loop containing nucleoside triphosphate hydrolases"/>
    <property type="match status" value="1"/>
</dbReference>
<feature type="domain" description="ABC transporter" evidence="5">
    <location>
        <begin position="4"/>
        <end position="229"/>
    </location>
</feature>
<dbReference type="PANTHER" id="PTHR42711:SF5">
    <property type="entry name" value="ABC TRANSPORTER ATP-BINDING PROTEIN NATA"/>
    <property type="match status" value="1"/>
</dbReference>
<evidence type="ECO:0000259" key="5">
    <source>
        <dbReference type="PROSITE" id="PS50893"/>
    </source>
</evidence>
<organism evidence="6 7">
    <name type="scientific">Philodulcilactobacillus myokoensis</name>
    <dbReference type="NCBI Taxonomy" id="2929573"/>
    <lineage>
        <taxon>Bacteria</taxon>
        <taxon>Bacillati</taxon>
        <taxon>Bacillota</taxon>
        <taxon>Bacilli</taxon>
        <taxon>Lactobacillales</taxon>
        <taxon>Lactobacillaceae</taxon>
        <taxon>Philodulcilactobacillus</taxon>
    </lineage>
</organism>
<keyword evidence="7" id="KW-1185">Reference proteome</keyword>
<accession>A0A9W6B0A0</accession>
<dbReference type="InterPro" id="IPR003439">
    <property type="entry name" value="ABC_transporter-like_ATP-bd"/>
</dbReference>
<dbReference type="SMART" id="SM00382">
    <property type="entry name" value="AAA"/>
    <property type="match status" value="1"/>
</dbReference>
<dbReference type="InterPro" id="IPR027417">
    <property type="entry name" value="P-loop_NTPase"/>
</dbReference>
<dbReference type="PROSITE" id="PS50893">
    <property type="entry name" value="ABC_TRANSPORTER_2"/>
    <property type="match status" value="1"/>
</dbReference>
<dbReference type="InterPro" id="IPR017871">
    <property type="entry name" value="ABC_transporter-like_CS"/>
</dbReference>
<dbReference type="InterPro" id="IPR003593">
    <property type="entry name" value="AAA+_ATPase"/>
</dbReference>
<keyword evidence="2" id="KW-0813">Transport</keyword>
<evidence type="ECO:0000256" key="4">
    <source>
        <dbReference type="ARBA" id="ARBA00022840"/>
    </source>
</evidence>
<reference evidence="6" key="1">
    <citation type="submission" date="2022-07" db="EMBL/GenBank/DDBJ databases">
        <authorList>
            <person name="Kouya T."/>
            <person name="Ishiyama Y."/>
        </authorList>
    </citation>
    <scope>NUCLEOTIDE SEQUENCE</scope>
    <source>
        <strain evidence="6">WR16-4</strain>
    </source>
</reference>
<dbReference type="Pfam" id="PF00005">
    <property type="entry name" value="ABC_tran"/>
    <property type="match status" value="1"/>
</dbReference>
<dbReference type="RefSeq" id="WP_286135930.1">
    <property type="nucleotide sequence ID" value="NZ_BRPL01000002.1"/>
</dbReference>
<evidence type="ECO:0000256" key="1">
    <source>
        <dbReference type="ARBA" id="ARBA00005417"/>
    </source>
</evidence>
<dbReference type="GO" id="GO:0005524">
    <property type="term" value="F:ATP binding"/>
    <property type="evidence" value="ECO:0007669"/>
    <property type="project" value="UniProtKB-KW"/>
</dbReference>
<dbReference type="GO" id="GO:0016887">
    <property type="term" value="F:ATP hydrolysis activity"/>
    <property type="evidence" value="ECO:0007669"/>
    <property type="project" value="InterPro"/>
</dbReference>
<keyword evidence="3" id="KW-0547">Nucleotide-binding</keyword>
<dbReference type="EMBL" id="BRPL01000002">
    <property type="protein sequence ID" value="GLB46467.1"/>
    <property type="molecule type" value="Genomic_DNA"/>
</dbReference>
<evidence type="ECO:0000256" key="2">
    <source>
        <dbReference type="ARBA" id="ARBA00022448"/>
    </source>
</evidence>
<reference evidence="6" key="2">
    <citation type="journal article" date="2023" name="PLoS ONE">
        <title>Philodulcilactobacillus myokoensis gen. nov., sp. nov., a fructophilic, acidophilic, and agar-phobic lactic acid bacterium isolated from fermented vegetable extracts.</title>
        <authorList>
            <person name="Kouya T."/>
            <person name="Ishiyama Y."/>
            <person name="Ohashi S."/>
            <person name="Kumakubo R."/>
            <person name="Yamazaki T."/>
            <person name="Otaki T."/>
        </authorList>
    </citation>
    <scope>NUCLEOTIDE SEQUENCE</scope>
    <source>
        <strain evidence="6">WR16-4</strain>
    </source>
</reference>
<evidence type="ECO:0000313" key="7">
    <source>
        <dbReference type="Proteomes" id="UP001144204"/>
    </source>
</evidence>
<comment type="caution">
    <text evidence="6">The sequence shown here is derived from an EMBL/GenBank/DDBJ whole genome shotgun (WGS) entry which is preliminary data.</text>
</comment>
<dbReference type="PANTHER" id="PTHR42711">
    <property type="entry name" value="ABC TRANSPORTER ATP-BINDING PROTEIN"/>
    <property type="match status" value="1"/>
</dbReference>
<gene>
    <name evidence="6" type="ORF">WR164_04460</name>
</gene>